<dbReference type="CDD" id="cd00845">
    <property type="entry name" value="MPP_UshA_N_like"/>
    <property type="match status" value="1"/>
</dbReference>
<evidence type="ECO:0000259" key="4">
    <source>
        <dbReference type="Pfam" id="PF02872"/>
    </source>
</evidence>
<dbReference type="SUPFAM" id="SSF56300">
    <property type="entry name" value="Metallo-dependent phosphatases"/>
    <property type="match status" value="1"/>
</dbReference>
<comment type="similarity">
    <text evidence="2">Belongs to the 5'-nucleotidase family.</text>
</comment>
<dbReference type="Proteomes" id="UP000011728">
    <property type="component" value="Chromosome"/>
</dbReference>
<evidence type="ECO:0000259" key="3">
    <source>
        <dbReference type="Pfam" id="PF00149"/>
    </source>
</evidence>
<keyword evidence="1" id="KW-0732">Signal</keyword>
<feature type="domain" description="Calcineurin-like phosphoesterase" evidence="3">
    <location>
        <begin position="42"/>
        <end position="251"/>
    </location>
</feature>
<dbReference type="PANTHER" id="PTHR11575:SF24">
    <property type="entry name" value="5'-NUCLEOTIDASE"/>
    <property type="match status" value="1"/>
</dbReference>
<dbReference type="Gene3D" id="3.90.780.10">
    <property type="entry name" value="5'-Nucleotidase, C-terminal domain"/>
    <property type="match status" value="1"/>
</dbReference>
<dbReference type="HOGENOM" id="CLU_005854_7_3_9"/>
<dbReference type="GO" id="GO:0030288">
    <property type="term" value="C:outer membrane-bounded periplasmic space"/>
    <property type="evidence" value="ECO:0007669"/>
    <property type="project" value="TreeGrafter"/>
</dbReference>
<dbReference type="KEGG" id="csr:Cspa_c50990"/>
<dbReference type="eggNOG" id="COG0737">
    <property type="taxonomic scope" value="Bacteria"/>
</dbReference>
<dbReference type="Pfam" id="PF00149">
    <property type="entry name" value="Metallophos"/>
    <property type="match status" value="1"/>
</dbReference>
<dbReference type="EMBL" id="CP004121">
    <property type="protein sequence ID" value="AGF58850.1"/>
    <property type="molecule type" value="Genomic_DNA"/>
</dbReference>
<sequence length="545" mass="59245">MRKTLITKKSIAFITSLFLAITLFSAFPIIGYAADNGKTFDIIEVTDFHGTLKDSSGNPVAGVLADRIENVKKSNPDRTLIIGGGDLYQGSAVSNIMKGVPVQQVMSKVGMEVTALGNHEFDWGLDTTIDTTMKGAAYSIVCSNLYDKTGKRVFEPYKIITKDGVKIAIIGGITLETETSVSPKYVKDYEFKDLANEINSVAAQIKKDKLADVTIALVHEGDKGDNATGPVFDLANKLQNVDAVFGGHSHTKTAAIATTTKIPVYIGASNGKGYIDAKFNITSDKKIAFEAPKLDTSYVALDNEKGYKAVVKQTDINVDKIVNDANKLIDPITSEVIGYNTDKELTRKLNNTPYGSSVLGNWASDVTKDAVRADVGFQNNGGLRIDIPQGNITVGTMWQFMPFDNTLYKLKMTKAQIKEVLEQAVADNSKGLQVSGINFTYDSKLPTGQRVKDITRENGRTIKDNEMLTVAVPDFVAQGGDSFTAFTKYGGLDVKNDTHVVVRDALIDWCKYNKNRNGNNTITNKDVPRMVNLSGAVSNLIQKAA</sequence>
<evidence type="ECO:0000313" key="5">
    <source>
        <dbReference type="EMBL" id="AGF58850.1"/>
    </source>
</evidence>
<evidence type="ECO:0000256" key="1">
    <source>
        <dbReference type="ARBA" id="ARBA00022729"/>
    </source>
</evidence>
<dbReference type="InterPro" id="IPR029052">
    <property type="entry name" value="Metallo-depent_PP-like"/>
</dbReference>
<dbReference type="GO" id="GO:0008663">
    <property type="term" value="F:2',3'-cyclic-nucleotide 2'-phosphodiesterase activity"/>
    <property type="evidence" value="ECO:0007669"/>
    <property type="project" value="UniProtKB-EC"/>
</dbReference>
<dbReference type="STRING" id="36745.CLSAP_48560"/>
<keyword evidence="2 5" id="KW-0378">Hydrolase</keyword>
<dbReference type="PATRIC" id="fig|931276.5.peg.5149"/>
<dbReference type="GO" id="GO:0008253">
    <property type="term" value="F:5'-nucleotidase activity"/>
    <property type="evidence" value="ECO:0007669"/>
    <property type="project" value="UniProtKB-EC"/>
</dbReference>
<evidence type="ECO:0000313" key="6">
    <source>
        <dbReference type="Proteomes" id="UP000011728"/>
    </source>
</evidence>
<dbReference type="InterPro" id="IPR006179">
    <property type="entry name" value="5_nucleotidase/apyrase"/>
</dbReference>
<dbReference type="InterPro" id="IPR036907">
    <property type="entry name" value="5'-Nucleotdase_C_sf"/>
</dbReference>
<dbReference type="GO" id="GO:0009166">
    <property type="term" value="P:nucleotide catabolic process"/>
    <property type="evidence" value="ECO:0007669"/>
    <property type="project" value="InterPro"/>
</dbReference>
<name>M1LZX7_9CLOT</name>
<dbReference type="EC" id="3.1.3.5" evidence="5"/>
<dbReference type="GO" id="GO:0000166">
    <property type="term" value="F:nucleotide binding"/>
    <property type="evidence" value="ECO:0007669"/>
    <property type="project" value="UniProtKB-KW"/>
</dbReference>
<keyword evidence="6" id="KW-1185">Reference proteome</keyword>
<dbReference type="PANTHER" id="PTHR11575">
    <property type="entry name" value="5'-NUCLEOTIDASE-RELATED"/>
    <property type="match status" value="1"/>
</dbReference>
<dbReference type="InterPro" id="IPR008334">
    <property type="entry name" value="5'-Nucleotdase_C"/>
</dbReference>
<keyword evidence="2" id="KW-0547">Nucleotide-binding</keyword>
<organism evidence="5 6">
    <name type="scientific">Clostridium saccharoperbutylacetonicum N1-4(HMT)</name>
    <dbReference type="NCBI Taxonomy" id="931276"/>
    <lineage>
        <taxon>Bacteria</taxon>
        <taxon>Bacillati</taxon>
        <taxon>Bacillota</taxon>
        <taxon>Clostridia</taxon>
        <taxon>Eubacteriales</taxon>
        <taxon>Clostridiaceae</taxon>
        <taxon>Clostridium</taxon>
    </lineage>
</organism>
<dbReference type="EC" id="3.1.4.16" evidence="5"/>
<accession>M1LZX7</accession>
<gene>
    <name evidence="5" type="ORF">Cspa_c50990</name>
</gene>
<feature type="domain" description="5'-Nucleotidase C-terminal" evidence="4">
    <location>
        <begin position="347"/>
        <end position="487"/>
    </location>
</feature>
<reference evidence="5 6" key="1">
    <citation type="submission" date="2013-02" db="EMBL/GenBank/DDBJ databases">
        <title>Genome sequence of Clostridium saccharoperbutylacetonicum N1-4(HMT).</title>
        <authorList>
            <person name="Poehlein A."/>
            <person name="Daniel R."/>
        </authorList>
    </citation>
    <scope>NUCLEOTIDE SEQUENCE [LARGE SCALE GENOMIC DNA]</scope>
    <source>
        <strain evidence="6">N1-4(HMT)</strain>
    </source>
</reference>
<dbReference type="Gene3D" id="3.60.21.10">
    <property type="match status" value="1"/>
</dbReference>
<dbReference type="AlphaFoldDB" id="M1LZX7"/>
<dbReference type="RefSeq" id="WP_015395158.1">
    <property type="nucleotide sequence ID" value="NC_020291.1"/>
</dbReference>
<protein>
    <submittedName>
        <fullName evidence="5">5'-nucleotidase, 2',3'-cyclic-nucleotide 2'-phosphodiesterase</fullName>
        <ecNumber evidence="5">3.1.3.5</ecNumber>
        <ecNumber evidence="5">3.1.4.16</ecNumber>
    </submittedName>
</protein>
<dbReference type="OrthoDB" id="9800780at2"/>
<dbReference type="SUPFAM" id="SSF55816">
    <property type="entry name" value="5'-nucleotidase (syn. UDP-sugar hydrolase), C-terminal domain"/>
    <property type="match status" value="1"/>
</dbReference>
<proteinExistence type="inferred from homology"/>
<dbReference type="PRINTS" id="PR01607">
    <property type="entry name" value="APYRASEFAMLY"/>
</dbReference>
<evidence type="ECO:0000256" key="2">
    <source>
        <dbReference type="RuleBase" id="RU362119"/>
    </source>
</evidence>
<dbReference type="InterPro" id="IPR004843">
    <property type="entry name" value="Calcineurin-like_PHP"/>
</dbReference>
<dbReference type="Pfam" id="PF02872">
    <property type="entry name" value="5_nucleotid_C"/>
    <property type="match status" value="1"/>
</dbReference>